<protein>
    <recommendedName>
        <fullName evidence="4">DUF1700 domain-containing protein</fullName>
    </recommendedName>
</protein>
<proteinExistence type="predicted"/>
<evidence type="ECO:0008006" key="4">
    <source>
        <dbReference type="Google" id="ProtNLM"/>
    </source>
</evidence>
<organism evidence="2 3">
    <name type="scientific">Bacillus licheniformis</name>
    <dbReference type="NCBI Taxonomy" id="1402"/>
    <lineage>
        <taxon>Bacteria</taxon>
        <taxon>Bacillati</taxon>
        <taxon>Bacillota</taxon>
        <taxon>Bacilli</taxon>
        <taxon>Bacillales</taxon>
        <taxon>Bacillaceae</taxon>
        <taxon>Bacillus</taxon>
    </lineage>
</organism>
<keyword evidence="1" id="KW-1133">Transmembrane helix</keyword>
<feature type="transmembrane region" description="Helical" evidence="1">
    <location>
        <begin position="119"/>
        <end position="140"/>
    </location>
</feature>
<dbReference type="AlphaFoldDB" id="A0AB37GI99"/>
<accession>A0AB37GI99</accession>
<keyword evidence="1" id="KW-0472">Membrane</keyword>
<feature type="transmembrane region" description="Helical" evidence="1">
    <location>
        <begin position="96"/>
        <end position="114"/>
    </location>
</feature>
<name>A0AB37GI99_BACLI</name>
<evidence type="ECO:0000256" key="1">
    <source>
        <dbReference type="SAM" id="Phobius"/>
    </source>
</evidence>
<dbReference type="Proteomes" id="UP000595038">
    <property type="component" value="Chromosome"/>
</dbReference>
<keyword evidence="1" id="KW-0812">Transmembrane</keyword>
<feature type="transmembrane region" description="Helical" evidence="1">
    <location>
        <begin position="72"/>
        <end position="90"/>
    </location>
</feature>
<gene>
    <name evidence="2" type="ORF">I6G80_22835</name>
</gene>
<feature type="transmembrane region" description="Helical" evidence="1">
    <location>
        <begin position="152"/>
        <end position="181"/>
    </location>
</feature>
<sequence>MKDKERSIFEDLLPLYHEGLLSKETAEWIEEAAENDEELQKLLKMSEDELPKEHIESSVHEGQMFKRINRKLSLYQLMFMAISFFLAIRTSLLNESFGFILWYAVLGFAGYLFFRDMKLVMLLTYAPIFVWGMGDILAEWDASGGTGVVEHLLYAVFGAFVLAVIHCFFAAVGMMIGWLFLKLKERYDEKESLV</sequence>
<evidence type="ECO:0000313" key="3">
    <source>
        <dbReference type="Proteomes" id="UP000595038"/>
    </source>
</evidence>
<evidence type="ECO:0000313" key="2">
    <source>
        <dbReference type="EMBL" id="QPR72587.1"/>
    </source>
</evidence>
<dbReference type="RefSeq" id="WP_017474112.1">
    <property type="nucleotide sequence ID" value="NZ_CP014781.1"/>
</dbReference>
<reference evidence="2 3" key="1">
    <citation type="submission" date="2020-12" db="EMBL/GenBank/DDBJ databases">
        <title>FDA dAtabase for Regulatory Grade micrObial Sequences (FDA-ARGOS): Supporting development and validation of Infectious Disease Dx tests.</title>
        <authorList>
            <person name="Nelson B."/>
            <person name="Plummer A."/>
            <person name="Tallon L."/>
            <person name="Sadzewicz L."/>
            <person name="Zhao X."/>
            <person name="Boylan J."/>
            <person name="Ott S."/>
            <person name="Bowen H."/>
            <person name="Vavikolanu K."/>
            <person name="Mehta A."/>
            <person name="Aluvathingal J."/>
            <person name="Nadendla S."/>
            <person name="Myers T."/>
            <person name="Yan Y."/>
            <person name="Sichtig H."/>
        </authorList>
    </citation>
    <scope>NUCLEOTIDE SEQUENCE [LARGE SCALE GENOMIC DNA]</scope>
    <source>
        <strain evidence="2 3">FDAARGOS_923</strain>
    </source>
</reference>
<dbReference type="EMBL" id="CP065647">
    <property type="protein sequence ID" value="QPR72587.1"/>
    <property type="molecule type" value="Genomic_DNA"/>
</dbReference>